<reference evidence="3 4" key="1">
    <citation type="submission" date="2020-08" db="EMBL/GenBank/DDBJ databases">
        <title>Genomic Encyclopedia of Type Strains, Phase IV (KMG-IV): sequencing the most valuable type-strain genomes for metagenomic binning, comparative biology and taxonomic classification.</title>
        <authorList>
            <person name="Goeker M."/>
        </authorList>
    </citation>
    <scope>NUCLEOTIDE SEQUENCE [LARGE SCALE GENOMIC DNA]</scope>
    <source>
        <strain evidence="3 4">DSM 2461</strain>
    </source>
</reference>
<dbReference type="RefSeq" id="WP_184744268.1">
    <property type="nucleotide sequence ID" value="NZ_JACHGJ010000001.1"/>
</dbReference>
<evidence type="ECO:0000313" key="3">
    <source>
        <dbReference type="EMBL" id="MBB6479254.1"/>
    </source>
</evidence>
<evidence type="ECO:0000259" key="2">
    <source>
        <dbReference type="Pfam" id="PF00534"/>
    </source>
</evidence>
<sequence>MNITFVCPAQVKSGGTRVIAIYAKKLIEKGHSVTVVSPIINKPKIKNQIKSLIKERKWIKYVPKYDSYFDFMNIPVKYLKKQGPVQADDIPDGDILVGAFWIIANWISKFPPEKGIKVHFIQGYEVTPGMNTIHIDDAWKLPMKKIVVSNWLANISYQLFNDDTYSIVQNSVNFEFFTAPKRTKQSVPTIGFTYSDHWCKAPEIAINACKLASTKYPNLKVCLVGFKPPSQSNLIPDDWQCFWDPSQDELPLIYSQCDAWLWTSRQEGFGLPIIEAMACRTPVIGTRAGAAPELLNENRGIIIDIDDIENIANAITEIIELSNKKWELMSQSCYDYVREYSWDKAVNKLESVFQELIDCSI</sequence>
<dbReference type="PANTHER" id="PTHR46401">
    <property type="entry name" value="GLYCOSYLTRANSFERASE WBBK-RELATED"/>
    <property type="match status" value="1"/>
</dbReference>
<feature type="domain" description="Glycosyl transferase family 1" evidence="2">
    <location>
        <begin position="199"/>
        <end position="324"/>
    </location>
</feature>
<protein>
    <submittedName>
        <fullName evidence="3">Glycosyltransferase involved in cell wall biosynthesis</fullName>
    </submittedName>
</protein>
<dbReference type="GO" id="GO:0009103">
    <property type="term" value="P:lipopolysaccharide biosynthetic process"/>
    <property type="evidence" value="ECO:0007669"/>
    <property type="project" value="TreeGrafter"/>
</dbReference>
<dbReference type="InterPro" id="IPR001296">
    <property type="entry name" value="Glyco_trans_1"/>
</dbReference>
<dbReference type="PANTHER" id="PTHR46401:SF2">
    <property type="entry name" value="GLYCOSYLTRANSFERASE WBBK-RELATED"/>
    <property type="match status" value="1"/>
</dbReference>
<name>A0A841R2K0_9SPIO</name>
<dbReference type="AlphaFoldDB" id="A0A841R2K0"/>
<dbReference type="Pfam" id="PF00534">
    <property type="entry name" value="Glycos_transf_1"/>
    <property type="match status" value="1"/>
</dbReference>
<organism evidence="3 4">
    <name type="scientific">Spirochaeta isovalerica</name>
    <dbReference type="NCBI Taxonomy" id="150"/>
    <lineage>
        <taxon>Bacteria</taxon>
        <taxon>Pseudomonadati</taxon>
        <taxon>Spirochaetota</taxon>
        <taxon>Spirochaetia</taxon>
        <taxon>Spirochaetales</taxon>
        <taxon>Spirochaetaceae</taxon>
        <taxon>Spirochaeta</taxon>
    </lineage>
</organism>
<dbReference type="Gene3D" id="3.40.50.2000">
    <property type="entry name" value="Glycogen Phosphorylase B"/>
    <property type="match status" value="1"/>
</dbReference>
<evidence type="ECO:0000313" key="4">
    <source>
        <dbReference type="Proteomes" id="UP000587760"/>
    </source>
</evidence>
<keyword evidence="1 3" id="KW-0808">Transferase</keyword>
<dbReference type="SUPFAM" id="SSF53756">
    <property type="entry name" value="UDP-Glycosyltransferase/glycogen phosphorylase"/>
    <property type="match status" value="1"/>
</dbReference>
<dbReference type="Gene3D" id="3.40.50.11090">
    <property type="match status" value="1"/>
</dbReference>
<dbReference type="Proteomes" id="UP000587760">
    <property type="component" value="Unassembled WGS sequence"/>
</dbReference>
<dbReference type="CDD" id="cd03801">
    <property type="entry name" value="GT4_PimA-like"/>
    <property type="match status" value="1"/>
</dbReference>
<comment type="caution">
    <text evidence="3">The sequence shown here is derived from an EMBL/GenBank/DDBJ whole genome shotgun (WGS) entry which is preliminary data.</text>
</comment>
<evidence type="ECO:0000256" key="1">
    <source>
        <dbReference type="ARBA" id="ARBA00022679"/>
    </source>
</evidence>
<accession>A0A841R2K0</accession>
<dbReference type="GO" id="GO:0016757">
    <property type="term" value="F:glycosyltransferase activity"/>
    <property type="evidence" value="ECO:0007669"/>
    <property type="project" value="InterPro"/>
</dbReference>
<dbReference type="EMBL" id="JACHGJ010000001">
    <property type="protein sequence ID" value="MBB6479254.1"/>
    <property type="molecule type" value="Genomic_DNA"/>
</dbReference>
<keyword evidence="4" id="KW-1185">Reference proteome</keyword>
<gene>
    <name evidence="3" type="ORF">HNR50_000887</name>
</gene>
<proteinExistence type="predicted"/>